<dbReference type="InterPro" id="IPR001701">
    <property type="entry name" value="Glyco_hydro_9"/>
</dbReference>
<accession>A0ABS8WAA3</accession>
<evidence type="ECO:0000256" key="1">
    <source>
        <dbReference type="ARBA" id="ARBA00007072"/>
    </source>
</evidence>
<comment type="caution">
    <text evidence="8">The sequence shown here is derived from an EMBL/GenBank/DDBJ whole genome shotgun (WGS) entry which is preliminary data.</text>
</comment>
<protein>
    <submittedName>
        <fullName evidence="8">Glycoside hydrolase family 9 protein</fullName>
    </submittedName>
</protein>
<dbReference type="InterPro" id="IPR012341">
    <property type="entry name" value="6hp_glycosidase-like_sf"/>
</dbReference>
<dbReference type="InterPro" id="IPR014756">
    <property type="entry name" value="Ig_E-set"/>
</dbReference>
<dbReference type="GO" id="GO:0016787">
    <property type="term" value="F:hydrolase activity"/>
    <property type="evidence" value="ECO:0007669"/>
    <property type="project" value="UniProtKB-KW"/>
</dbReference>
<comment type="similarity">
    <text evidence="1">Belongs to the glycosyl hydrolase 9 (cellulase E) family.</text>
</comment>
<dbReference type="InterPro" id="IPR008928">
    <property type="entry name" value="6-hairpin_glycosidase_sf"/>
</dbReference>
<dbReference type="InterPro" id="IPR004197">
    <property type="entry name" value="Cellulase_Ig-like"/>
</dbReference>
<dbReference type="Pfam" id="PF02927">
    <property type="entry name" value="CelD_N"/>
    <property type="match status" value="1"/>
</dbReference>
<dbReference type="EMBL" id="JAIMJA010000010">
    <property type="protein sequence ID" value="MCE2595438.1"/>
    <property type="molecule type" value="Genomic_DNA"/>
</dbReference>
<dbReference type="InterPro" id="IPR013783">
    <property type="entry name" value="Ig-like_fold"/>
</dbReference>
<dbReference type="PANTHER" id="PTHR22298">
    <property type="entry name" value="ENDO-1,4-BETA-GLUCANASE"/>
    <property type="match status" value="1"/>
</dbReference>
<evidence type="ECO:0000256" key="2">
    <source>
        <dbReference type="ARBA" id="ARBA00022801"/>
    </source>
</evidence>
<evidence type="ECO:0000256" key="4">
    <source>
        <dbReference type="ARBA" id="ARBA00023295"/>
    </source>
</evidence>
<dbReference type="RefSeq" id="WP_233052919.1">
    <property type="nucleotide sequence ID" value="NZ_JAIMJA010000010.1"/>
</dbReference>
<sequence>MQLLTNHIGYQVGANKVAVIKAKAGLVMSPASLISCQDKSVCFTTEIVPHGCVDQWSDWYFYQIDFSEFDQQGEFEIVVESDGQTFTSHSFSIAEELLLNRTLSDNLFYFKGQRSSGHFDKADQSLPFWGDEQKTADVRGGWFDASGDMSKYLSHLSYANYLNPQQIPMVAWNLIRCHRELSASDNIIKVNLNKRILDEALFGADFLMRVLDQDGYFYLTIFDQWSKNVNNRHICAYETQQGIKTDKWQAAFRQGGGISIAALAAASQLAPEGEFTPAQYLAGAEQAYAHLCENNRAYCDNGKENIIDEYCALLAAVELFKATDNEAYLTESRRWAKRLQARQISDELVSNWWAVEENSERPYFHAAEAGLPVISLIEYSNIETDADLLASVIATVKKAVQFELDITAEVINPFGYGRQYVKAVDEASRRTSFFVAQQNESGYWWQGENARLSSLAAAAKMSAKLFKDSDPKLAENVQAYAQQQLNWVLGLNPFDACMLYGHGHNNPEYVAGYPSAPGGICNGITSGFDNEKDIALVPEAQKDDFFQNWRWGEQWIPHAAWYMLAITLL</sequence>
<keyword evidence="3" id="KW-0119">Carbohydrate metabolism</keyword>
<dbReference type="Pfam" id="PF00759">
    <property type="entry name" value="Glyco_hydro_9"/>
    <property type="match status" value="1"/>
</dbReference>
<keyword evidence="4" id="KW-0326">Glycosidase</keyword>
<gene>
    <name evidence="8" type="ORF">K6Y31_11480</name>
</gene>
<name>A0ABS8WAA3_9GAMM</name>
<dbReference type="CDD" id="cd02850">
    <property type="entry name" value="E_set_Cellulase_N"/>
    <property type="match status" value="1"/>
</dbReference>
<proteinExistence type="inferred from homology"/>
<dbReference type="Gene3D" id="1.50.10.10">
    <property type="match status" value="1"/>
</dbReference>
<evidence type="ECO:0000259" key="7">
    <source>
        <dbReference type="Pfam" id="PF02927"/>
    </source>
</evidence>
<evidence type="ECO:0000256" key="3">
    <source>
        <dbReference type="ARBA" id="ARBA00023277"/>
    </source>
</evidence>
<dbReference type="Gene3D" id="2.60.40.10">
    <property type="entry name" value="Immunoglobulins"/>
    <property type="match status" value="1"/>
</dbReference>
<evidence type="ECO:0000313" key="8">
    <source>
        <dbReference type="EMBL" id="MCE2595438.1"/>
    </source>
</evidence>
<organism evidence="8 9">
    <name type="scientific">Motilimonas cestriensis</name>
    <dbReference type="NCBI Taxonomy" id="2742685"/>
    <lineage>
        <taxon>Bacteria</taxon>
        <taxon>Pseudomonadati</taxon>
        <taxon>Pseudomonadota</taxon>
        <taxon>Gammaproteobacteria</taxon>
        <taxon>Alteromonadales</taxon>
        <taxon>Alteromonadales genera incertae sedis</taxon>
        <taxon>Motilimonas</taxon>
    </lineage>
</organism>
<dbReference type="SUPFAM" id="SSF48208">
    <property type="entry name" value="Six-hairpin glycosidases"/>
    <property type="match status" value="1"/>
</dbReference>
<evidence type="ECO:0000256" key="5">
    <source>
        <dbReference type="ARBA" id="ARBA00023326"/>
    </source>
</evidence>
<dbReference type="Proteomes" id="UP001201273">
    <property type="component" value="Unassembled WGS sequence"/>
</dbReference>
<feature type="domain" description="Cellulase Ig-like" evidence="7">
    <location>
        <begin position="6"/>
        <end position="83"/>
    </location>
</feature>
<evidence type="ECO:0000259" key="6">
    <source>
        <dbReference type="Pfam" id="PF00759"/>
    </source>
</evidence>
<dbReference type="SUPFAM" id="SSF81296">
    <property type="entry name" value="E set domains"/>
    <property type="match status" value="1"/>
</dbReference>
<reference evidence="8 9" key="1">
    <citation type="journal article" date="2022" name="Environ. Microbiol. Rep.">
        <title>Eco-phylogenetic analyses reveal divergent evolution of vitamin B12 metabolism in the marine bacterial family 'Psychromonadaceae'.</title>
        <authorList>
            <person name="Jin X."/>
            <person name="Yang Y."/>
            <person name="Cao H."/>
            <person name="Gao B."/>
            <person name="Zhao Z."/>
        </authorList>
    </citation>
    <scope>NUCLEOTIDE SEQUENCE [LARGE SCALE GENOMIC DNA]</scope>
    <source>
        <strain evidence="8 9">MKS20</strain>
    </source>
</reference>
<keyword evidence="9" id="KW-1185">Reference proteome</keyword>
<feature type="domain" description="Glycoside hydrolase family 9" evidence="6">
    <location>
        <begin position="102"/>
        <end position="510"/>
    </location>
</feature>
<evidence type="ECO:0000313" key="9">
    <source>
        <dbReference type="Proteomes" id="UP001201273"/>
    </source>
</evidence>
<keyword evidence="5" id="KW-0624">Polysaccharide degradation</keyword>
<keyword evidence="2 8" id="KW-0378">Hydrolase</keyword>